<evidence type="ECO:0000259" key="1">
    <source>
        <dbReference type="PROSITE" id="PS51186"/>
    </source>
</evidence>
<dbReference type="AlphaFoldDB" id="A0A2K4MI11"/>
<evidence type="ECO:0000313" key="2">
    <source>
        <dbReference type="EMBL" id="POA96717.1"/>
    </source>
</evidence>
<feature type="domain" description="N-acetyltransferase" evidence="1">
    <location>
        <begin position="52"/>
        <end position="194"/>
    </location>
</feature>
<comment type="caution">
    <text evidence="2">The sequence shown here is derived from an EMBL/GenBank/DDBJ whole genome shotgun (WGS) entry which is preliminary data.</text>
</comment>
<organism evidence="2 3">
    <name type="scientific">Chromobacterium sinusclupearum</name>
    <dbReference type="NCBI Taxonomy" id="2077146"/>
    <lineage>
        <taxon>Bacteria</taxon>
        <taxon>Pseudomonadati</taxon>
        <taxon>Pseudomonadota</taxon>
        <taxon>Betaproteobacteria</taxon>
        <taxon>Neisseriales</taxon>
        <taxon>Chromobacteriaceae</taxon>
        <taxon>Chromobacterium</taxon>
    </lineage>
</organism>
<accession>A0A2K4MI11</accession>
<dbReference type="Proteomes" id="UP000236416">
    <property type="component" value="Unassembled WGS sequence"/>
</dbReference>
<dbReference type="Gene3D" id="3.40.630.30">
    <property type="match status" value="1"/>
</dbReference>
<keyword evidence="3" id="KW-1185">Reference proteome</keyword>
<dbReference type="InterPro" id="IPR051531">
    <property type="entry name" value="N-acetyltransferase"/>
</dbReference>
<dbReference type="InterPro" id="IPR000182">
    <property type="entry name" value="GNAT_dom"/>
</dbReference>
<gene>
    <name evidence="2" type="ORF">C2134_20880</name>
</gene>
<dbReference type="Pfam" id="PF13302">
    <property type="entry name" value="Acetyltransf_3"/>
    <property type="match status" value="1"/>
</dbReference>
<evidence type="ECO:0000313" key="3">
    <source>
        <dbReference type="Proteomes" id="UP000236416"/>
    </source>
</evidence>
<dbReference type="EMBL" id="PPTF01000107">
    <property type="protein sequence ID" value="POA96717.1"/>
    <property type="molecule type" value="Genomic_DNA"/>
</dbReference>
<dbReference type="PROSITE" id="PS51186">
    <property type="entry name" value="GNAT"/>
    <property type="match status" value="1"/>
</dbReference>
<dbReference type="InterPro" id="IPR016181">
    <property type="entry name" value="Acyl_CoA_acyltransferase"/>
</dbReference>
<dbReference type="GO" id="GO:0016747">
    <property type="term" value="F:acyltransferase activity, transferring groups other than amino-acyl groups"/>
    <property type="evidence" value="ECO:0007669"/>
    <property type="project" value="InterPro"/>
</dbReference>
<keyword evidence="2" id="KW-0808">Transferase</keyword>
<name>A0A2K4MI11_9NEIS</name>
<sequence>MPEAAGFCHDSIMTIWRNRMIADIISPRLILRHLDADFLQTCLYGDPSAAAAQLGCPLPADWLAERPLMAMRLQDMAEDPAYAPWSVRAMLRRDDLAMVGHINFHTMPGHPYLNGYGDVELGYAVYPAFRRQGYAREALLAMAGWAVEQGGVARLVLSIEPGNLPSHALAAQLGFAKVGQVRDEDGCEDVLTADWPLSGVLV</sequence>
<proteinExistence type="predicted"/>
<dbReference type="PANTHER" id="PTHR43792:SF13">
    <property type="entry name" value="ACETYLTRANSFERASE"/>
    <property type="match status" value="1"/>
</dbReference>
<dbReference type="PANTHER" id="PTHR43792">
    <property type="entry name" value="GNAT FAMILY, PUTATIVE (AFU_ORTHOLOGUE AFUA_3G00765)-RELATED-RELATED"/>
    <property type="match status" value="1"/>
</dbReference>
<dbReference type="SUPFAM" id="SSF55729">
    <property type="entry name" value="Acyl-CoA N-acyltransferases (Nat)"/>
    <property type="match status" value="1"/>
</dbReference>
<protein>
    <submittedName>
        <fullName evidence="2">GNAT family N-acetyltransferase</fullName>
    </submittedName>
</protein>
<reference evidence="2 3" key="1">
    <citation type="submission" date="2018-01" db="EMBL/GenBank/DDBJ databases">
        <title>Genomic Sequence of Chromobacterium MWU13-2610 from wild cranberry bogs within the Cape Cod National Seashore.</title>
        <authorList>
            <person name="O'Hara-Hanley K."/>
            <person name="Soby S."/>
            <person name="Harrison A."/>
        </authorList>
    </citation>
    <scope>NUCLEOTIDE SEQUENCE [LARGE SCALE GENOMIC DNA]</scope>
    <source>
        <strain evidence="2 3">MWU13-2610</strain>
    </source>
</reference>